<accession>A0A7S4VE65</accession>
<gene>
    <name evidence="1" type="ORF">AMON00008_LOCUS17986</name>
</gene>
<proteinExistence type="predicted"/>
<organism evidence="1">
    <name type="scientific">Alexandrium monilatum</name>
    <dbReference type="NCBI Taxonomy" id="311494"/>
    <lineage>
        <taxon>Eukaryota</taxon>
        <taxon>Sar</taxon>
        <taxon>Alveolata</taxon>
        <taxon>Dinophyceae</taxon>
        <taxon>Gonyaulacales</taxon>
        <taxon>Pyrocystaceae</taxon>
        <taxon>Alexandrium</taxon>
    </lineage>
</organism>
<name>A0A7S4VE65_9DINO</name>
<dbReference type="EMBL" id="HBNR01026594">
    <property type="protein sequence ID" value="CAE4578943.1"/>
    <property type="molecule type" value="Transcribed_RNA"/>
</dbReference>
<protein>
    <submittedName>
        <fullName evidence="1">Uncharacterized protein</fullName>
    </submittedName>
</protein>
<sequence length="177" mass="19388">MGQGGSASTDRVPDRLVPTSTQLRRAQLTSKWWSLQQEGRASMPMCLQAYGKPYAKLLEQHCGQHRSEHQQCVRSRKLDPLNMPAWYPACGEPYELENACAVSLVEEIDRRCRAPLDKAAAALAAAGNSQADPKLQASLDAVGQCVSQVAKTKGLSISYNAAAARERFSASKRLMIR</sequence>
<evidence type="ECO:0000313" key="1">
    <source>
        <dbReference type="EMBL" id="CAE4578943.1"/>
    </source>
</evidence>
<reference evidence="1" key="1">
    <citation type="submission" date="2021-01" db="EMBL/GenBank/DDBJ databases">
        <authorList>
            <person name="Corre E."/>
            <person name="Pelletier E."/>
            <person name="Niang G."/>
            <person name="Scheremetjew M."/>
            <person name="Finn R."/>
            <person name="Kale V."/>
            <person name="Holt S."/>
            <person name="Cochrane G."/>
            <person name="Meng A."/>
            <person name="Brown T."/>
            <person name="Cohen L."/>
        </authorList>
    </citation>
    <scope>NUCLEOTIDE SEQUENCE</scope>
    <source>
        <strain evidence="1">CCMP3105</strain>
    </source>
</reference>
<dbReference type="AlphaFoldDB" id="A0A7S4VE65"/>